<evidence type="ECO:0000256" key="12">
    <source>
        <dbReference type="ARBA" id="ARBA00047912"/>
    </source>
</evidence>
<feature type="transmembrane region" description="Helical" evidence="13">
    <location>
        <begin position="91"/>
        <end position="119"/>
    </location>
</feature>
<evidence type="ECO:0000259" key="14">
    <source>
        <dbReference type="Pfam" id="PF00999"/>
    </source>
</evidence>
<evidence type="ECO:0000256" key="9">
    <source>
        <dbReference type="ARBA" id="ARBA00023136"/>
    </source>
</evidence>
<dbReference type="EMBL" id="AMZH03001692">
    <property type="protein sequence ID" value="RRT78387.1"/>
    <property type="molecule type" value="Genomic_DNA"/>
</dbReference>
<dbReference type="InterPro" id="IPR006153">
    <property type="entry name" value="Cation/H_exchanger_TM"/>
</dbReference>
<keyword evidence="6 13" id="KW-1133">Transmembrane helix</keyword>
<evidence type="ECO:0000256" key="2">
    <source>
        <dbReference type="ARBA" id="ARBA00022448"/>
    </source>
</evidence>
<dbReference type="GO" id="GO:0051453">
    <property type="term" value="P:regulation of intracellular pH"/>
    <property type="evidence" value="ECO:0007669"/>
    <property type="project" value="TreeGrafter"/>
</dbReference>
<evidence type="ECO:0000256" key="8">
    <source>
        <dbReference type="ARBA" id="ARBA00023065"/>
    </source>
</evidence>
<evidence type="ECO:0000256" key="11">
    <source>
        <dbReference type="ARBA" id="ARBA00047524"/>
    </source>
</evidence>
<evidence type="ECO:0000313" key="15">
    <source>
        <dbReference type="EMBL" id="RRT78387.1"/>
    </source>
</evidence>
<organism evidence="15 16">
    <name type="scientific">Ensete ventricosum</name>
    <name type="common">Abyssinian banana</name>
    <name type="synonym">Musa ensete</name>
    <dbReference type="NCBI Taxonomy" id="4639"/>
    <lineage>
        <taxon>Eukaryota</taxon>
        <taxon>Viridiplantae</taxon>
        <taxon>Streptophyta</taxon>
        <taxon>Embryophyta</taxon>
        <taxon>Tracheophyta</taxon>
        <taxon>Spermatophyta</taxon>
        <taxon>Magnoliopsida</taxon>
        <taxon>Liliopsida</taxon>
        <taxon>Zingiberales</taxon>
        <taxon>Musaceae</taxon>
        <taxon>Ensete</taxon>
    </lineage>
</organism>
<dbReference type="PANTHER" id="PTHR10110">
    <property type="entry name" value="SODIUM/HYDROGEN EXCHANGER"/>
    <property type="match status" value="1"/>
</dbReference>
<evidence type="ECO:0000313" key="16">
    <source>
        <dbReference type="Proteomes" id="UP000287651"/>
    </source>
</evidence>
<gene>
    <name evidence="15" type="ORF">B296_00024619</name>
</gene>
<comment type="caution">
    <text evidence="15">The sequence shown here is derived from an EMBL/GenBank/DDBJ whole genome shotgun (WGS) entry which is preliminary data.</text>
</comment>
<dbReference type="Pfam" id="PF00999">
    <property type="entry name" value="Na_H_Exchanger"/>
    <property type="match status" value="1"/>
</dbReference>
<dbReference type="GO" id="GO:0005886">
    <property type="term" value="C:plasma membrane"/>
    <property type="evidence" value="ECO:0007669"/>
    <property type="project" value="TreeGrafter"/>
</dbReference>
<evidence type="ECO:0000256" key="3">
    <source>
        <dbReference type="ARBA" id="ARBA00022538"/>
    </source>
</evidence>
<keyword evidence="10" id="KW-0739">Sodium transport</keyword>
<dbReference type="PANTHER" id="PTHR10110:SF127">
    <property type="entry name" value="SODIUM_HYDROGEN EXCHANGER 5-RELATED"/>
    <property type="match status" value="1"/>
</dbReference>
<accession>A0A427AQA1</accession>
<keyword evidence="3" id="KW-0633">Potassium transport</keyword>
<dbReference type="GO" id="GO:0015386">
    <property type="term" value="F:potassium:proton antiporter activity"/>
    <property type="evidence" value="ECO:0007669"/>
    <property type="project" value="TreeGrafter"/>
</dbReference>
<evidence type="ECO:0000256" key="6">
    <source>
        <dbReference type="ARBA" id="ARBA00022989"/>
    </source>
</evidence>
<keyword evidence="5" id="KW-0630">Potassium</keyword>
<comment type="catalytic activity">
    <reaction evidence="12">
        <text>K(+)(in) + H(+)(out) = K(+)(out) + H(+)(in)</text>
        <dbReference type="Rhea" id="RHEA:29467"/>
        <dbReference type="ChEBI" id="CHEBI:15378"/>
        <dbReference type="ChEBI" id="CHEBI:29103"/>
    </reaction>
</comment>
<evidence type="ECO:0000256" key="13">
    <source>
        <dbReference type="SAM" id="Phobius"/>
    </source>
</evidence>
<name>A0A427AQA1_ENSVE</name>
<evidence type="ECO:0000256" key="4">
    <source>
        <dbReference type="ARBA" id="ARBA00022692"/>
    </source>
</evidence>
<dbReference type="GO" id="GO:0015385">
    <property type="term" value="F:sodium:proton antiporter activity"/>
    <property type="evidence" value="ECO:0007669"/>
    <property type="project" value="InterPro"/>
</dbReference>
<comment type="catalytic activity">
    <reaction evidence="11">
        <text>Na(+)(in) + H(+)(out) = Na(+)(out) + H(+)(in)</text>
        <dbReference type="Rhea" id="RHEA:29419"/>
        <dbReference type="ChEBI" id="CHEBI:15378"/>
        <dbReference type="ChEBI" id="CHEBI:29101"/>
    </reaction>
</comment>
<feature type="transmembrane region" description="Helical" evidence="13">
    <location>
        <begin position="22"/>
        <end position="44"/>
    </location>
</feature>
<keyword evidence="4 13" id="KW-0812">Transmembrane</keyword>
<evidence type="ECO:0000256" key="7">
    <source>
        <dbReference type="ARBA" id="ARBA00023053"/>
    </source>
</evidence>
<comment type="subcellular location">
    <subcellularLocation>
        <location evidence="1">Membrane</location>
        <topology evidence="1">Multi-pass membrane protein</topology>
    </subcellularLocation>
</comment>
<evidence type="ECO:0000256" key="1">
    <source>
        <dbReference type="ARBA" id="ARBA00004141"/>
    </source>
</evidence>
<keyword evidence="9 13" id="KW-0472">Membrane</keyword>
<keyword evidence="8" id="KW-0406">Ion transport</keyword>
<evidence type="ECO:0000256" key="5">
    <source>
        <dbReference type="ARBA" id="ARBA00022958"/>
    </source>
</evidence>
<sequence length="122" mass="13294">MLELNVTAPPAVSPPPGKEQQAAGVGILLQISMLVLSFVVGHVLRRHKFYYVPEASASLIIGTHGVIYPHYYEKNTVLTSDTVYLGGLTFLMYRLPLVECLMFGALISATDPVTVLSIFQVS</sequence>
<dbReference type="GO" id="GO:0098719">
    <property type="term" value="P:sodium ion import across plasma membrane"/>
    <property type="evidence" value="ECO:0007669"/>
    <property type="project" value="TreeGrafter"/>
</dbReference>
<feature type="domain" description="Cation/H+ exchanger transmembrane" evidence="14">
    <location>
        <begin position="85"/>
        <end position="120"/>
    </location>
</feature>
<dbReference type="Proteomes" id="UP000287651">
    <property type="component" value="Unassembled WGS sequence"/>
</dbReference>
<dbReference type="GO" id="GO:0005768">
    <property type="term" value="C:endosome"/>
    <property type="evidence" value="ECO:0007669"/>
    <property type="project" value="TreeGrafter"/>
</dbReference>
<keyword evidence="2" id="KW-0813">Transport</keyword>
<dbReference type="AlphaFoldDB" id="A0A427AQA1"/>
<dbReference type="Gene3D" id="6.10.140.1330">
    <property type="match status" value="1"/>
</dbReference>
<evidence type="ECO:0000256" key="10">
    <source>
        <dbReference type="ARBA" id="ARBA00023201"/>
    </source>
</evidence>
<reference evidence="15 16" key="1">
    <citation type="journal article" date="2014" name="Agronomy (Basel)">
        <title>A Draft Genome Sequence for Ensete ventricosum, the Drought-Tolerant Tree Against Hunger.</title>
        <authorList>
            <person name="Harrison J."/>
            <person name="Moore K.A."/>
            <person name="Paszkiewicz K."/>
            <person name="Jones T."/>
            <person name="Grant M."/>
            <person name="Ambacheew D."/>
            <person name="Muzemil S."/>
            <person name="Studholme D.J."/>
        </authorList>
    </citation>
    <scope>NUCLEOTIDE SEQUENCE [LARGE SCALE GENOMIC DNA]</scope>
</reference>
<dbReference type="InterPro" id="IPR018422">
    <property type="entry name" value="Cation/H_exchanger_CPA1"/>
</dbReference>
<keyword evidence="7" id="KW-0915">Sodium</keyword>
<protein>
    <recommendedName>
        <fullName evidence="14">Cation/H+ exchanger transmembrane domain-containing protein</fullName>
    </recommendedName>
</protein>
<feature type="transmembrane region" description="Helical" evidence="13">
    <location>
        <begin position="51"/>
        <end position="71"/>
    </location>
</feature>
<proteinExistence type="predicted"/>